<dbReference type="Pfam" id="PF09722">
    <property type="entry name" value="Xre_MbcA_ParS_C"/>
    <property type="match status" value="1"/>
</dbReference>
<sequence length="314" mass="36029">MQGTPESAPLRTRVYIDGYNFYYGCLKGTPYKWLDMLQLFESQILPSVLVKDRHGQTRRSELVESPSILFFTAKILESIAKSVDSVSSQARYHTALRKLYSGRIELIEGYYAVNRIKVKIVDAELPNRQPRECQELLAWKFEEKQSDVNLALHAYHDAITDQIDQAVIVTNDTDIAPALRMIRTHTNTLIGLVVPTTNQQRYPNTDLVKFAHWTRHHINLNELATCQLPRVIPGKHPTVKPNSWYAQPDLLIKIVDQAIQVRGSRSAAFKWLEQPNDYLGGKRPIELAETIEGAHEVLEYIRSWVTQNIPQKNE</sequence>
<protein>
    <submittedName>
        <fullName evidence="3">6-hydroxy-3-succinoylpyridine 3-monooxygenase</fullName>
    </submittedName>
</protein>
<evidence type="ECO:0000259" key="2">
    <source>
        <dbReference type="Pfam" id="PF09722"/>
    </source>
</evidence>
<feature type="domain" description="Antitoxin Xre/MbcA/ParS-like toxin-binding" evidence="2">
    <location>
        <begin position="260"/>
        <end position="301"/>
    </location>
</feature>
<dbReference type="Pfam" id="PF01936">
    <property type="entry name" value="NYN"/>
    <property type="match status" value="1"/>
</dbReference>
<feature type="domain" description="NYN" evidence="1">
    <location>
        <begin position="136"/>
        <end position="194"/>
    </location>
</feature>
<proteinExistence type="predicted"/>
<organism evidence="3 4">
    <name type="scientific">Pseudomonas rhodesiae</name>
    <dbReference type="NCBI Taxonomy" id="76760"/>
    <lineage>
        <taxon>Bacteria</taxon>
        <taxon>Pseudomonadati</taxon>
        <taxon>Pseudomonadota</taxon>
        <taxon>Gammaproteobacteria</taxon>
        <taxon>Pseudomonadales</taxon>
        <taxon>Pseudomonadaceae</taxon>
        <taxon>Pseudomonas</taxon>
    </lineage>
</organism>
<dbReference type="EMBL" id="LT629801">
    <property type="protein sequence ID" value="SDU91500.1"/>
    <property type="molecule type" value="Genomic_DNA"/>
</dbReference>
<dbReference type="AlphaFoldDB" id="A0AAE8KXQ9"/>
<evidence type="ECO:0000313" key="3">
    <source>
        <dbReference type="EMBL" id="SDU91500.1"/>
    </source>
</evidence>
<reference evidence="3 4" key="1">
    <citation type="submission" date="2016-10" db="EMBL/GenBank/DDBJ databases">
        <authorList>
            <person name="Varghese N."/>
            <person name="Submissions S."/>
        </authorList>
    </citation>
    <scope>NUCLEOTIDE SEQUENCE [LARGE SCALE GENOMIC DNA]</scope>
    <source>
        <strain evidence="3 4">BS2777</strain>
    </source>
</reference>
<gene>
    <name evidence="3" type="ORF">SAMN04490209_0634</name>
</gene>
<name>A0AAE8KXQ9_9PSED</name>
<dbReference type="InterPro" id="IPR024467">
    <property type="entry name" value="Xre/MbcA/ParS-like_toxin-bd"/>
</dbReference>
<keyword evidence="4" id="KW-1185">Reference proteome</keyword>
<dbReference type="Gene3D" id="3.40.50.1010">
    <property type="entry name" value="5'-nuclease"/>
    <property type="match status" value="1"/>
</dbReference>
<dbReference type="RefSeq" id="WP_034139128.1">
    <property type="nucleotide sequence ID" value="NZ_BAAAEG010000001.1"/>
</dbReference>
<dbReference type="InterPro" id="IPR021139">
    <property type="entry name" value="NYN"/>
</dbReference>
<evidence type="ECO:0000313" key="4">
    <source>
        <dbReference type="Proteomes" id="UP000182085"/>
    </source>
</evidence>
<dbReference type="Proteomes" id="UP000182085">
    <property type="component" value="Chromosome I"/>
</dbReference>
<accession>A0AAE8KXQ9</accession>
<dbReference type="CDD" id="cd18722">
    <property type="entry name" value="PIN_NicB-like"/>
    <property type="match status" value="1"/>
</dbReference>
<evidence type="ECO:0000259" key="1">
    <source>
        <dbReference type="Pfam" id="PF01936"/>
    </source>
</evidence>
<dbReference type="GO" id="GO:0004540">
    <property type="term" value="F:RNA nuclease activity"/>
    <property type="evidence" value="ECO:0007669"/>
    <property type="project" value="InterPro"/>
</dbReference>